<keyword evidence="1" id="KW-0808">Transferase</keyword>
<dbReference type="InterPro" id="IPR011611">
    <property type="entry name" value="PfkB_dom"/>
</dbReference>
<evidence type="ECO:0000259" key="3">
    <source>
        <dbReference type="Pfam" id="PF00294"/>
    </source>
</evidence>
<dbReference type="InParanoid" id="A0A6G9IA73"/>
<dbReference type="Pfam" id="PF00294">
    <property type="entry name" value="PfkB"/>
    <property type="match status" value="1"/>
</dbReference>
<dbReference type="AlphaFoldDB" id="A0A6G9IA73"/>
<evidence type="ECO:0000256" key="2">
    <source>
        <dbReference type="ARBA" id="ARBA00022777"/>
    </source>
</evidence>
<dbReference type="SUPFAM" id="SSF53613">
    <property type="entry name" value="Ribokinase-like"/>
    <property type="match status" value="1"/>
</dbReference>
<dbReference type="PANTHER" id="PTHR10584">
    <property type="entry name" value="SUGAR KINASE"/>
    <property type="match status" value="1"/>
</dbReference>
<keyword evidence="2 4" id="KW-0418">Kinase</keyword>
<evidence type="ECO:0000313" key="5">
    <source>
        <dbReference type="Proteomes" id="UP000501168"/>
    </source>
</evidence>
<dbReference type="GO" id="GO:0016301">
    <property type="term" value="F:kinase activity"/>
    <property type="evidence" value="ECO:0007669"/>
    <property type="project" value="UniProtKB-KW"/>
</dbReference>
<dbReference type="GO" id="GO:0005829">
    <property type="term" value="C:cytosol"/>
    <property type="evidence" value="ECO:0007669"/>
    <property type="project" value="TreeGrafter"/>
</dbReference>
<dbReference type="InterPro" id="IPR029056">
    <property type="entry name" value="Ribokinase-like"/>
</dbReference>
<gene>
    <name evidence="4" type="ORF">IPMB12_02955</name>
</gene>
<evidence type="ECO:0000256" key="1">
    <source>
        <dbReference type="ARBA" id="ARBA00022679"/>
    </source>
</evidence>
<evidence type="ECO:0000313" key="4">
    <source>
        <dbReference type="EMBL" id="QIQ20729.1"/>
    </source>
</evidence>
<protein>
    <submittedName>
        <fullName evidence="4">Ribokinase</fullName>
    </submittedName>
</protein>
<dbReference type="PROSITE" id="PS00584">
    <property type="entry name" value="PFKB_KINASES_2"/>
    <property type="match status" value="1"/>
</dbReference>
<dbReference type="EMBL" id="CP050253">
    <property type="protein sequence ID" value="QIQ20729.1"/>
    <property type="molecule type" value="Genomic_DNA"/>
</dbReference>
<reference evidence="4 5" key="1">
    <citation type="submission" date="2020-03" db="EMBL/GenBank/DDBJ databases">
        <title>Complete genome sequence of Orbus sp. IPMB12 (BCRC 80908).</title>
        <authorList>
            <person name="Lo W.-S."/>
            <person name="Chang T.-H."/>
            <person name="Kuo C.-H."/>
        </authorList>
    </citation>
    <scope>NUCLEOTIDE SEQUENCE [LARGE SCALE GENOMIC DNA]</scope>
    <source>
        <strain evidence="4 5">IPMB12</strain>
    </source>
</reference>
<dbReference type="RefSeq" id="WP_166914801.1">
    <property type="nucleotide sequence ID" value="NZ_CP050253.1"/>
</dbReference>
<sequence>MNIKDLQNTAQQRPIVIVGAAVGDIVLAIDKLPLSGQDIAGRLLAQQIGGCAFNIARILSKLNLALLNGIPVGTGTWATTVENEMKTLKLPVSLRHLTKDNGWCLAFVEPDGERTFVSIENGCECDWDQISLKHFLIPENSLVYLSGYELAATSSTNLHNWILQIPDSCTFFVDLGPRLKDISPALMAQLLKKNILLTINQDEIALLCGNGDSIKQVQTFIQHYPNITVIARLGKQGAWLCQTDQEPLHVPTYEVTVIDTIGAGDAHCAGVIAGLSLGIPLADTITLGNQIAAIMVSRLGVSNPPDWKDIIDFSLSH</sequence>
<dbReference type="PANTHER" id="PTHR10584:SF166">
    <property type="entry name" value="RIBOKINASE"/>
    <property type="match status" value="1"/>
</dbReference>
<name>A0A6G9IA73_9GAMM</name>
<proteinExistence type="predicted"/>
<organism evidence="4 5">
    <name type="scientific">Zophobihabitans entericus</name>
    <dbReference type="NCBI Taxonomy" id="1635327"/>
    <lineage>
        <taxon>Bacteria</taxon>
        <taxon>Pseudomonadati</taxon>
        <taxon>Pseudomonadota</taxon>
        <taxon>Gammaproteobacteria</taxon>
        <taxon>Orbales</taxon>
        <taxon>Orbaceae</taxon>
        <taxon>Zophobihabitans</taxon>
    </lineage>
</organism>
<dbReference type="Proteomes" id="UP000501168">
    <property type="component" value="Chromosome"/>
</dbReference>
<dbReference type="InterPro" id="IPR002173">
    <property type="entry name" value="Carboh/pur_kinase_PfkB_CS"/>
</dbReference>
<dbReference type="Gene3D" id="3.40.1190.20">
    <property type="match status" value="1"/>
</dbReference>
<dbReference type="KEGG" id="orb:IPMB12_02955"/>
<feature type="domain" description="Carbohydrate kinase PfkB" evidence="3">
    <location>
        <begin position="15"/>
        <end position="305"/>
    </location>
</feature>
<keyword evidence="5" id="KW-1185">Reference proteome</keyword>
<accession>A0A6G9IA73</accession>
<dbReference type="FunCoup" id="A0A6G9IA73">
    <property type="interactions" value="34"/>
</dbReference>